<evidence type="ECO:0000313" key="3">
    <source>
        <dbReference type="EMBL" id="MCK0536129.1"/>
    </source>
</evidence>
<feature type="compositionally biased region" description="Gly residues" evidence="1">
    <location>
        <begin position="71"/>
        <end position="96"/>
    </location>
</feature>
<evidence type="ECO:0000256" key="2">
    <source>
        <dbReference type="SAM" id="SignalP"/>
    </source>
</evidence>
<protein>
    <submittedName>
        <fullName evidence="3">Uncharacterized protein</fullName>
    </submittedName>
</protein>
<keyword evidence="2" id="KW-0732">Signal</keyword>
<dbReference type="Proteomes" id="UP001165524">
    <property type="component" value="Unassembled WGS sequence"/>
</dbReference>
<dbReference type="RefSeq" id="WP_246947041.1">
    <property type="nucleotide sequence ID" value="NZ_JALKII010000001.1"/>
</dbReference>
<evidence type="ECO:0000256" key="1">
    <source>
        <dbReference type="SAM" id="MobiDB-lite"/>
    </source>
</evidence>
<comment type="caution">
    <text evidence="3">The sequence shown here is derived from an EMBL/GenBank/DDBJ whole genome shotgun (WGS) entry which is preliminary data.</text>
</comment>
<feature type="region of interest" description="Disordered" evidence="1">
    <location>
        <begin position="40"/>
        <end position="96"/>
    </location>
</feature>
<feature type="chain" id="PRO_5046116698" evidence="2">
    <location>
        <begin position="30"/>
        <end position="96"/>
    </location>
</feature>
<keyword evidence="4" id="KW-1185">Reference proteome</keyword>
<accession>A0ABT0E361</accession>
<gene>
    <name evidence="3" type="ORF">MU846_00195</name>
</gene>
<feature type="signal peptide" evidence="2">
    <location>
        <begin position="1"/>
        <end position="29"/>
    </location>
</feature>
<organism evidence="3 4">
    <name type="scientific">Alcanivorax quisquiliarum</name>
    <dbReference type="NCBI Taxonomy" id="2933565"/>
    <lineage>
        <taxon>Bacteria</taxon>
        <taxon>Pseudomonadati</taxon>
        <taxon>Pseudomonadota</taxon>
        <taxon>Gammaproteobacteria</taxon>
        <taxon>Oceanospirillales</taxon>
        <taxon>Alcanivoracaceae</taxon>
        <taxon>Alcanivorax</taxon>
    </lineage>
</organism>
<evidence type="ECO:0000313" key="4">
    <source>
        <dbReference type="Proteomes" id="UP001165524"/>
    </source>
</evidence>
<sequence length="96" mass="10131">MNTIKRFSPLALFSAFALVMSMLAAPVHAATGMNTAAGADQVLHANDHDKDRDDRRDDRRDDQRDDRRGDGMGTGTGTGTGTDGRGGQGGTGQPGW</sequence>
<dbReference type="EMBL" id="JALKII010000001">
    <property type="protein sequence ID" value="MCK0536129.1"/>
    <property type="molecule type" value="Genomic_DNA"/>
</dbReference>
<name>A0ABT0E361_9GAMM</name>
<proteinExistence type="predicted"/>
<reference evidence="3" key="1">
    <citation type="submission" date="2022-04" db="EMBL/GenBank/DDBJ databases">
        <title>Alcanivorax sp. CY1518 draft genome sequence.</title>
        <authorList>
            <person name="Zhao G."/>
            <person name="An M."/>
        </authorList>
    </citation>
    <scope>NUCLEOTIDE SEQUENCE</scope>
    <source>
        <strain evidence="3">CY1518</strain>
    </source>
</reference>
<feature type="compositionally biased region" description="Basic and acidic residues" evidence="1">
    <location>
        <begin position="45"/>
        <end position="70"/>
    </location>
</feature>